<dbReference type="SUPFAM" id="SSF55874">
    <property type="entry name" value="ATPase domain of HSP90 chaperone/DNA topoisomerase II/histidine kinase"/>
    <property type="match status" value="1"/>
</dbReference>
<dbReference type="FunFam" id="1.10.287.130:FF:000001">
    <property type="entry name" value="Two-component sensor histidine kinase"/>
    <property type="match status" value="1"/>
</dbReference>
<dbReference type="CDD" id="cd00082">
    <property type="entry name" value="HisKA"/>
    <property type="match status" value="1"/>
</dbReference>
<evidence type="ECO:0000259" key="17">
    <source>
        <dbReference type="PROSITE" id="PS50885"/>
    </source>
</evidence>
<evidence type="ECO:0000256" key="5">
    <source>
        <dbReference type="ARBA" id="ARBA00022475"/>
    </source>
</evidence>
<accession>A0A6C0PA68</accession>
<gene>
    <name evidence="18" type="ORF">GZH47_29505</name>
</gene>
<dbReference type="Proteomes" id="UP000479114">
    <property type="component" value="Chromosome"/>
</dbReference>
<evidence type="ECO:0000256" key="2">
    <source>
        <dbReference type="ARBA" id="ARBA00004651"/>
    </source>
</evidence>
<proteinExistence type="predicted"/>
<keyword evidence="9" id="KW-0547">Nucleotide-binding</keyword>
<sequence length="452" mass="52237">MTLRRRFTFFTIFWLIFILILFNIFVYLFVIKITIRSEDQLLTNKVNILLEDPRINDPNQLASMDLLRDYYNVSELMRIVDSNGKVVNTQGSDPELLALKPDFSIKHDTGMFFIEGRRVLYMKVPLFHDNEIIGTLELYRKLTLLDSYLKVLVIALTITSIGAILFAIFGTYWFTSRLTSPIQHMVQTMREIDRSGKLRKIELAQRDQSAELLQLARAFNQMIDRLDRTFERQKQFVADASHELKTPLTVISSYAGLLKRWGRDDANIRDEAIEAISKESQRLQNLTKSMLQLAQAEQEDWLKLETFNLVQLADETADMLHMTFQRMIRVHTTGKQDIRLSADKEKIRQLLVILIDNAIKYSKEPIDITLSLHKNVVRFSVTDKGIGIPEDEMPYLFERFYRVDGARSRTTGGVGLGLSIAKRIVDLHEGQIDVFSKPEQGTTISIAIPQRK</sequence>
<organism evidence="18 19">
    <name type="scientific">Paenibacillus rhizovicinus</name>
    <dbReference type="NCBI Taxonomy" id="2704463"/>
    <lineage>
        <taxon>Bacteria</taxon>
        <taxon>Bacillati</taxon>
        <taxon>Bacillota</taxon>
        <taxon>Bacilli</taxon>
        <taxon>Bacillales</taxon>
        <taxon>Paenibacillaceae</taxon>
        <taxon>Paenibacillus</taxon>
    </lineage>
</organism>
<evidence type="ECO:0000256" key="11">
    <source>
        <dbReference type="ARBA" id="ARBA00022840"/>
    </source>
</evidence>
<dbReference type="RefSeq" id="WP_162644655.1">
    <property type="nucleotide sequence ID" value="NZ_CP048286.1"/>
</dbReference>
<dbReference type="InterPro" id="IPR003594">
    <property type="entry name" value="HATPase_dom"/>
</dbReference>
<dbReference type="Pfam" id="PF00512">
    <property type="entry name" value="HisKA"/>
    <property type="match status" value="1"/>
</dbReference>
<dbReference type="PROSITE" id="PS50109">
    <property type="entry name" value="HIS_KIN"/>
    <property type="match status" value="1"/>
</dbReference>
<keyword evidence="14 15" id="KW-0472">Membrane</keyword>
<dbReference type="PRINTS" id="PR00344">
    <property type="entry name" value="BCTRLSENSOR"/>
</dbReference>
<dbReference type="Pfam" id="PF18719">
    <property type="entry name" value="ArlS_N"/>
    <property type="match status" value="1"/>
</dbReference>
<reference evidence="18 19" key="1">
    <citation type="submission" date="2020-02" db="EMBL/GenBank/DDBJ databases">
        <title>Paenibacillus sp. nov., isolated from rhizosphere soil of tomato.</title>
        <authorList>
            <person name="Weon H.-Y."/>
            <person name="Lee S.A."/>
        </authorList>
    </citation>
    <scope>NUCLEOTIDE SEQUENCE [LARGE SCALE GENOMIC DNA]</scope>
    <source>
        <strain evidence="18 19">14171R-81</strain>
    </source>
</reference>
<keyword evidence="12 15" id="KW-1133">Transmembrane helix</keyword>
<dbReference type="KEGG" id="prz:GZH47_29505"/>
<evidence type="ECO:0000256" key="6">
    <source>
        <dbReference type="ARBA" id="ARBA00022553"/>
    </source>
</evidence>
<dbReference type="InterPro" id="IPR041610">
    <property type="entry name" value="ArlS_N"/>
</dbReference>
<name>A0A6C0PA68_9BACL</name>
<keyword evidence="6" id="KW-0597">Phosphoprotein</keyword>
<feature type="domain" description="Histidine kinase" evidence="16">
    <location>
        <begin position="239"/>
        <end position="452"/>
    </location>
</feature>
<dbReference type="GO" id="GO:0000155">
    <property type="term" value="F:phosphorelay sensor kinase activity"/>
    <property type="evidence" value="ECO:0007669"/>
    <property type="project" value="InterPro"/>
</dbReference>
<evidence type="ECO:0000256" key="9">
    <source>
        <dbReference type="ARBA" id="ARBA00022741"/>
    </source>
</evidence>
<dbReference type="GO" id="GO:0005524">
    <property type="term" value="F:ATP binding"/>
    <property type="evidence" value="ECO:0007669"/>
    <property type="project" value="UniProtKB-KW"/>
</dbReference>
<dbReference type="SMART" id="SM00388">
    <property type="entry name" value="HisKA"/>
    <property type="match status" value="1"/>
</dbReference>
<dbReference type="InterPro" id="IPR003661">
    <property type="entry name" value="HisK_dim/P_dom"/>
</dbReference>
<dbReference type="EMBL" id="CP048286">
    <property type="protein sequence ID" value="QHW34523.1"/>
    <property type="molecule type" value="Genomic_DNA"/>
</dbReference>
<dbReference type="InterPro" id="IPR050398">
    <property type="entry name" value="HssS/ArlS-like"/>
</dbReference>
<evidence type="ECO:0000259" key="16">
    <source>
        <dbReference type="PROSITE" id="PS50109"/>
    </source>
</evidence>
<dbReference type="Gene3D" id="3.30.565.10">
    <property type="entry name" value="Histidine kinase-like ATPase, C-terminal domain"/>
    <property type="match status" value="1"/>
</dbReference>
<feature type="transmembrane region" description="Helical" evidence="15">
    <location>
        <begin position="148"/>
        <end position="174"/>
    </location>
</feature>
<dbReference type="CDD" id="cd00075">
    <property type="entry name" value="HATPase"/>
    <property type="match status" value="1"/>
</dbReference>
<comment type="catalytic activity">
    <reaction evidence="1">
        <text>ATP + protein L-histidine = ADP + protein N-phospho-L-histidine.</text>
        <dbReference type="EC" id="2.7.13.3"/>
    </reaction>
</comment>
<evidence type="ECO:0000256" key="14">
    <source>
        <dbReference type="ARBA" id="ARBA00023136"/>
    </source>
</evidence>
<keyword evidence="5" id="KW-1003">Cell membrane</keyword>
<dbReference type="PROSITE" id="PS50885">
    <property type="entry name" value="HAMP"/>
    <property type="match status" value="1"/>
</dbReference>
<keyword evidence="13" id="KW-0902">Two-component regulatory system</keyword>
<evidence type="ECO:0000256" key="13">
    <source>
        <dbReference type="ARBA" id="ARBA00023012"/>
    </source>
</evidence>
<evidence type="ECO:0000256" key="10">
    <source>
        <dbReference type="ARBA" id="ARBA00022777"/>
    </source>
</evidence>
<dbReference type="Pfam" id="PF02518">
    <property type="entry name" value="HATPase_c"/>
    <property type="match status" value="1"/>
</dbReference>
<dbReference type="PANTHER" id="PTHR45528:SF1">
    <property type="entry name" value="SENSOR HISTIDINE KINASE CPXA"/>
    <property type="match status" value="1"/>
</dbReference>
<dbReference type="InterPro" id="IPR005467">
    <property type="entry name" value="His_kinase_dom"/>
</dbReference>
<dbReference type="SMART" id="SM00304">
    <property type="entry name" value="HAMP"/>
    <property type="match status" value="1"/>
</dbReference>
<keyword evidence="11" id="KW-0067">ATP-binding</keyword>
<keyword evidence="10 18" id="KW-0418">Kinase</keyword>
<dbReference type="InterPro" id="IPR004358">
    <property type="entry name" value="Sig_transdc_His_kin-like_C"/>
</dbReference>
<comment type="subcellular location">
    <subcellularLocation>
        <location evidence="2">Cell membrane</location>
        <topology evidence="2">Multi-pass membrane protein</topology>
    </subcellularLocation>
</comment>
<dbReference type="AlphaFoldDB" id="A0A6C0PA68"/>
<dbReference type="GO" id="GO:0005886">
    <property type="term" value="C:plasma membrane"/>
    <property type="evidence" value="ECO:0007669"/>
    <property type="project" value="UniProtKB-SubCell"/>
</dbReference>
<keyword evidence="19" id="KW-1185">Reference proteome</keyword>
<keyword evidence="7" id="KW-0808">Transferase</keyword>
<evidence type="ECO:0000256" key="3">
    <source>
        <dbReference type="ARBA" id="ARBA00012438"/>
    </source>
</evidence>
<dbReference type="Gene3D" id="1.10.287.130">
    <property type="match status" value="1"/>
</dbReference>
<dbReference type="PANTHER" id="PTHR45528">
    <property type="entry name" value="SENSOR HISTIDINE KINASE CPXA"/>
    <property type="match status" value="1"/>
</dbReference>
<dbReference type="SMART" id="SM00387">
    <property type="entry name" value="HATPase_c"/>
    <property type="match status" value="1"/>
</dbReference>
<evidence type="ECO:0000256" key="15">
    <source>
        <dbReference type="SAM" id="Phobius"/>
    </source>
</evidence>
<dbReference type="EC" id="2.7.13.3" evidence="3"/>
<evidence type="ECO:0000313" key="18">
    <source>
        <dbReference type="EMBL" id="QHW34523.1"/>
    </source>
</evidence>
<dbReference type="SUPFAM" id="SSF47384">
    <property type="entry name" value="Homodimeric domain of signal transducing histidine kinase"/>
    <property type="match status" value="1"/>
</dbReference>
<feature type="domain" description="HAMP" evidence="17">
    <location>
        <begin position="176"/>
        <end position="231"/>
    </location>
</feature>
<dbReference type="InterPro" id="IPR003660">
    <property type="entry name" value="HAMP_dom"/>
</dbReference>
<keyword evidence="8 15" id="KW-0812">Transmembrane</keyword>
<dbReference type="InterPro" id="IPR036890">
    <property type="entry name" value="HATPase_C_sf"/>
</dbReference>
<evidence type="ECO:0000313" key="19">
    <source>
        <dbReference type="Proteomes" id="UP000479114"/>
    </source>
</evidence>
<evidence type="ECO:0000256" key="8">
    <source>
        <dbReference type="ARBA" id="ARBA00022692"/>
    </source>
</evidence>
<dbReference type="FunFam" id="3.30.565.10:FF:000006">
    <property type="entry name" value="Sensor histidine kinase WalK"/>
    <property type="match status" value="1"/>
</dbReference>
<dbReference type="CDD" id="cd06225">
    <property type="entry name" value="HAMP"/>
    <property type="match status" value="1"/>
</dbReference>
<evidence type="ECO:0000256" key="7">
    <source>
        <dbReference type="ARBA" id="ARBA00022679"/>
    </source>
</evidence>
<evidence type="ECO:0000256" key="4">
    <source>
        <dbReference type="ARBA" id="ARBA00015735"/>
    </source>
</evidence>
<dbReference type="Pfam" id="PF00672">
    <property type="entry name" value="HAMP"/>
    <property type="match status" value="1"/>
</dbReference>
<feature type="transmembrane region" description="Helical" evidence="15">
    <location>
        <begin position="12"/>
        <end position="31"/>
    </location>
</feature>
<dbReference type="Gene3D" id="6.10.340.10">
    <property type="match status" value="1"/>
</dbReference>
<evidence type="ECO:0000256" key="12">
    <source>
        <dbReference type="ARBA" id="ARBA00022989"/>
    </source>
</evidence>
<dbReference type="InterPro" id="IPR036097">
    <property type="entry name" value="HisK_dim/P_sf"/>
</dbReference>
<evidence type="ECO:0000256" key="1">
    <source>
        <dbReference type="ARBA" id="ARBA00000085"/>
    </source>
</evidence>
<protein>
    <recommendedName>
        <fullName evidence="4">Signal transduction histidine-protein kinase ArlS</fullName>
        <ecNumber evidence="3">2.7.13.3</ecNumber>
    </recommendedName>
</protein>